<dbReference type="EC" id="2.4.2.2" evidence="5"/>
<evidence type="ECO:0000256" key="1">
    <source>
        <dbReference type="ARBA" id="ARBA00001066"/>
    </source>
</evidence>
<comment type="function">
    <text evidence="2">Catalyzes phosphorolysis of the pyrimidine nucleosides uridine, thymidine and 2'-deoxyuridine with the formation of the corresponding pyrimidine base and ribose-1-phosphate.</text>
</comment>
<comment type="catalytic activity">
    <reaction evidence="1">
        <text>2'-deoxyuridine + phosphate = 2-deoxy-alpha-D-ribose 1-phosphate + uracil</text>
        <dbReference type="Rhea" id="RHEA:22824"/>
        <dbReference type="ChEBI" id="CHEBI:16450"/>
        <dbReference type="ChEBI" id="CHEBI:17568"/>
        <dbReference type="ChEBI" id="CHEBI:43474"/>
        <dbReference type="ChEBI" id="CHEBI:57259"/>
        <dbReference type="EC" id="2.4.2.2"/>
    </reaction>
</comment>
<evidence type="ECO:0000259" key="11">
    <source>
        <dbReference type="SMART" id="SM00941"/>
    </source>
</evidence>
<dbReference type="SUPFAM" id="SSF47648">
    <property type="entry name" value="Nucleoside phosphorylase/phosphoribosyltransferase N-terminal domain"/>
    <property type="match status" value="1"/>
</dbReference>
<evidence type="ECO:0000256" key="8">
    <source>
        <dbReference type="ARBA" id="ARBA00022679"/>
    </source>
</evidence>
<dbReference type="InterPro" id="IPR018090">
    <property type="entry name" value="Pyrmidine_PPas_bac/euk"/>
</dbReference>
<comment type="subunit">
    <text evidence="4">Homodimer.</text>
</comment>
<dbReference type="InterPro" id="IPR036566">
    <property type="entry name" value="PYNP-like_C_sf"/>
</dbReference>
<dbReference type="SUPFAM" id="SSF54680">
    <property type="entry name" value="Pyrimidine nucleoside phosphorylase C-terminal domain"/>
    <property type="match status" value="1"/>
</dbReference>
<dbReference type="Gene3D" id="3.90.1170.30">
    <property type="entry name" value="Pyrimidine nucleoside phosphorylase-like, C-terminal domain"/>
    <property type="match status" value="1"/>
</dbReference>
<gene>
    <name evidence="12" type="ordered locus">Clocl_1469</name>
</gene>
<dbReference type="Pfam" id="PF02885">
    <property type="entry name" value="Glycos_trans_3N"/>
    <property type="match status" value="1"/>
</dbReference>
<reference evidence="13" key="1">
    <citation type="submission" date="2011-12" db="EMBL/GenBank/DDBJ databases">
        <title>Complete sequence of Clostridium clariflavum DSM 19732.</title>
        <authorList>
            <consortium name="US DOE Joint Genome Institute"/>
            <person name="Lucas S."/>
            <person name="Han J."/>
            <person name="Lapidus A."/>
            <person name="Cheng J.-F."/>
            <person name="Goodwin L."/>
            <person name="Pitluck S."/>
            <person name="Peters L."/>
            <person name="Teshima H."/>
            <person name="Detter J.C."/>
            <person name="Han C."/>
            <person name="Tapia R."/>
            <person name="Land M."/>
            <person name="Hauser L."/>
            <person name="Kyrpides N."/>
            <person name="Ivanova N."/>
            <person name="Pagani I."/>
            <person name="Kitzmiller T."/>
            <person name="Lynd L."/>
            <person name="Izquierdo J."/>
            <person name="Woyke T."/>
        </authorList>
    </citation>
    <scope>NUCLEOTIDE SEQUENCE [LARGE SCALE GENOMIC DNA]</scope>
    <source>
        <strain evidence="13">DSM 19732 / NBRC 101661 / EBR45</strain>
    </source>
</reference>
<dbReference type="SMART" id="SM00941">
    <property type="entry name" value="PYNP_C"/>
    <property type="match status" value="1"/>
</dbReference>
<dbReference type="STRING" id="720554.Clocl_1469"/>
<dbReference type="NCBIfam" id="TIGR02644">
    <property type="entry name" value="Y_phosphoryl"/>
    <property type="match status" value="1"/>
</dbReference>
<dbReference type="InterPro" id="IPR036320">
    <property type="entry name" value="Glycosyl_Trfase_fam3_N_dom_sf"/>
</dbReference>
<dbReference type="GO" id="GO:0009032">
    <property type="term" value="F:thymidine phosphorylase activity"/>
    <property type="evidence" value="ECO:0007669"/>
    <property type="project" value="TreeGrafter"/>
</dbReference>
<dbReference type="InterPro" id="IPR017459">
    <property type="entry name" value="Glycosyl_Trfase_fam3_N_dom"/>
</dbReference>
<evidence type="ECO:0000313" key="13">
    <source>
        <dbReference type="Proteomes" id="UP000005435"/>
    </source>
</evidence>
<dbReference type="HOGENOM" id="CLU_025040_0_1_9"/>
<dbReference type="GO" id="GO:0006213">
    <property type="term" value="P:pyrimidine nucleoside metabolic process"/>
    <property type="evidence" value="ECO:0007669"/>
    <property type="project" value="InterPro"/>
</dbReference>
<dbReference type="Pfam" id="PF07831">
    <property type="entry name" value="PYNP_C"/>
    <property type="match status" value="1"/>
</dbReference>
<dbReference type="PROSITE" id="PS00647">
    <property type="entry name" value="THYMID_PHOSPHORYLASE"/>
    <property type="match status" value="1"/>
</dbReference>
<comment type="catalytic activity">
    <reaction evidence="9">
        <text>uridine + phosphate = alpha-D-ribose 1-phosphate + uracil</text>
        <dbReference type="Rhea" id="RHEA:24388"/>
        <dbReference type="ChEBI" id="CHEBI:16704"/>
        <dbReference type="ChEBI" id="CHEBI:17568"/>
        <dbReference type="ChEBI" id="CHEBI:43474"/>
        <dbReference type="ChEBI" id="CHEBI:57720"/>
        <dbReference type="EC" id="2.4.2.2"/>
    </reaction>
</comment>
<dbReference type="Gene3D" id="1.20.970.10">
    <property type="entry name" value="Transferase, Pyrimidine Nucleoside Phosphorylase, Chain C"/>
    <property type="match status" value="1"/>
</dbReference>
<dbReference type="eggNOG" id="COG0213">
    <property type="taxonomic scope" value="Bacteria"/>
</dbReference>
<dbReference type="GO" id="GO:0004645">
    <property type="term" value="F:1,4-alpha-oligoglucan phosphorylase activity"/>
    <property type="evidence" value="ECO:0007669"/>
    <property type="project" value="InterPro"/>
</dbReference>
<evidence type="ECO:0000256" key="2">
    <source>
        <dbReference type="ARBA" id="ARBA00003877"/>
    </source>
</evidence>
<evidence type="ECO:0000256" key="7">
    <source>
        <dbReference type="ARBA" id="ARBA00022676"/>
    </source>
</evidence>
<dbReference type="InterPro" id="IPR035902">
    <property type="entry name" value="Nuc_phospho_transferase"/>
</dbReference>
<dbReference type="PANTHER" id="PTHR10515:SF0">
    <property type="entry name" value="THYMIDINE PHOSPHORYLASE"/>
    <property type="match status" value="1"/>
</dbReference>
<dbReference type="PANTHER" id="PTHR10515">
    <property type="entry name" value="THYMIDINE PHOSPHORYLASE"/>
    <property type="match status" value="1"/>
</dbReference>
<evidence type="ECO:0000256" key="10">
    <source>
        <dbReference type="ARBA" id="ARBA00048525"/>
    </source>
</evidence>
<keyword evidence="13" id="KW-1185">Reference proteome</keyword>
<dbReference type="FunFam" id="3.40.1030.10:FF:000003">
    <property type="entry name" value="Pyrimidine-nucleoside phosphorylase"/>
    <property type="match status" value="1"/>
</dbReference>
<keyword evidence="7" id="KW-0328">Glycosyltransferase</keyword>
<dbReference type="PIRSF" id="PIRSF000478">
    <property type="entry name" value="TP_PyNP"/>
    <property type="match status" value="1"/>
</dbReference>
<dbReference type="Pfam" id="PF00591">
    <property type="entry name" value="Glycos_transf_3"/>
    <property type="match status" value="1"/>
</dbReference>
<dbReference type="KEGG" id="ccl:Clocl_1469"/>
<organism evidence="12 13">
    <name type="scientific">Acetivibrio clariflavus (strain DSM 19732 / NBRC 101661 / EBR45)</name>
    <name type="common">Clostridium clariflavum</name>
    <dbReference type="NCBI Taxonomy" id="720554"/>
    <lineage>
        <taxon>Bacteria</taxon>
        <taxon>Bacillati</taxon>
        <taxon>Bacillota</taxon>
        <taxon>Clostridia</taxon>
        <taxon>Eubacteriales</taxon>
        <taxon>Oscillospiraceae</taxon>
        <taxon>Acetivibrio</taxon>
    </lineage>
</organism>
<evidence type="ECO:0000256" key="5">
    <source>
        <dbReference type="ARBA" id="ARBA00011889"/>
    </source>
</evidence>
<dbReference type="GO" id="GO:0006206">
    <property type="term" value="P:pyrimidine nucleobase metabolic process"/>
    <property type="evidence" value="ECO:0007669"/>
    <property type="project" value="InterPro"/>
</dbReference>
<feature type="domain" description="Pyrimidine nucleoside phosphorylase C-terminal" evidence="11">
    <location>
        <begin position="344"/>
        <end position="418"/>
    </location>
</feature>
<evidence type="ECO:0000256" key="4">
    <source>
        <dbReference type="ARBA" id="ARBA00011738"/>
    </source>
</evidence>
<dbReference type="GO" id="GO:0005829">
    <property type="term" value="C:cytosol"/>
    <property type="evidence" value="ECO:0007669"/>
    <property type="project" value="TreeGrafter"/>
</dbReference>
<comment type="catalytic activity">
    <reaction evidence="10">
        <text>thymidine + phosphate = 2-deoxy-alpha-D-ribose 1-phosphate + thymine</text>
        <dbReference type="Rhea" id="RHEA:16037"/>
        <dbReference type="ChEBI" id="CHEBI:17748"/>
        <dbReference type="ChEBI" id="CHEBI:17821"/>
        <dbReference type="ChEBI" id="CHEBI:43474"/>
        <dbReference type="ChEBI" id="CHEBI:57259"/>
        <dbReference type="EC" id="2.4.2.2"/>
    </reaction>
</comment>
<dbReference type="InterPro" id="IPR013102">
    <property type="entry name" value="PYNP_C"/>
</dbReference>
<reference evidence="12 13" key="2">
    <citation type="journal article" date="2012" name="Stand. Genomic Sci.">
        <title>Complete Genome Sequence of Clostridium clariflavum DSM 19732.</title>
        <authorList>
            <person name="Izquierdo J.A."/>
            <person name="Goodwin L."/>
            <person name="Davenport K.W."/>
            <person name="Teshima H."/>
            <person name="Bruce D."/>
            <person name="Detter C."/>
            <person name="Tapia R."/>
            <person name="Han S."/>
            <person name="Land M."/>
            <person name="Hauser L."/>
            <person name="Jeffries C.D."/>
            <person name="Han J."/>
            <person name="Pitluck S."/>
            <person name="Nolan M."/>
            <person name="Chen A."/>
            <person name="Huntemann M."/>
            <person name="Mavromatis K."/>
            <person name="Mikhailova N."/>
            <person name="Liolios K."/>
            <person name="Woyke T."/>
            <person name="Lynd L.R."/>
        </authorList>
    </citation>
    <scope>NUCLEOTIDE SEQUENCE [LARGE SCALE GENOMIC DNA]</scope>
    <source>
        <strain evidence="13">DSM 19732 / NBRC 101661 / EBR45</strain>
    </source>
</reference>
<keyword evidence="8" id="KW-0808">Transferase</keyword>
<evidence type="ECO:0000256" key="9">
    <source>
        <dbReference type="ARBA" id="ARBA00048453"/>
    </source>
</evidence>
<dbReference type="EMBL" id="CP003065">
    <property type="protein sequence ID" value="AEV68118.1"/>
    <property type="molecule type" value="Genomic_DNA"/>
</dbReference>
<dbReference type="NCBIfam" id="NF004747">
    <property type="entry name" value="PRK06078.1"/>
    <property type="match status" value="1"/>
</dbReference>
<dbReference type="InterPro" id="IPR000312">
    <property type="entry name" value="Glycosyl_Trfase_fam3"/>
</dbReference>
<dbReference type="InterPro" id="IPR017872">
    <property type="entry name" value="Pyrmidine_PPase_CS"/>
</dbReference>
<dbReference type="SUPFAM" id="SSF52418">
    <property type="entry name" value="Nucleoside phosphorylase/phosphoribosyltransferase catalytic domain"/>
    <property type="match status" value="1"/>
</dbReference>
<evidence type="ECO:0000256" key="6">
    <source>
        <dbReference type="ARBA" id="ARBA00014680"/>
    </source>
</evidence>
<sequence length="433" mass="46912">MRMYDVIEKKRDGKELSYDEISYFINNYCNDLIPDYQVAALLMAIFLNGMSERETADLTEIMANSGDVIDLSAIDGIKVDKHSTGGVGDKTTLVVGPIVAACGVPVAKMSGRGLGHTGGTIDKLESIPGLKTALSKEEFIENVNRIGISVAGQTGNLAPADKKIYALRDVTATVNSIPLIASSIMSKKIACGADRIVLDVKTGSGAFMKTLEKSEELARCMVKIGNNLGKKTVAIVTDMDIPLGNAIGNSLEVIEAIDTLKGNGPKDLEEVSLCLAAKMLELAGIGDESYCKQRAREVLENGQALEKFAQMIERQGGIPDVIEDYDLFKKPRHMYEFTSEQDCCIEKIRTDMLGISSMILGAGRETKESAIDYSAGIKLYKKTGMSVKKGELIATLYSDDTEKINQALETLKKSLVLGDSVEPQRPLILSYVE</sequence>
<evidence type="ECO:0000256" key="3">
    <source>
        <dbReference type="ARBA" id="ARBA00006915"/>
    </source>
</evidence>
<accession>G8M200</accession>
<proteinExistence type="inferred from homology"/>
<name>G8M200_ACECE</name>
<dbReference type="Gene3D" id="3.40.1030.10">
    <property type="entry name" value="Nucleoside phosphorylase/phosphoribosyltransferase catalytic domain"/>
    <property type="match status" value="1"/>
</dbReference>
<dbReference type="AlphaFoldDB" id="G8M200"/>
<dbReference type="OrthoDB" id="9763887at2"/>
<protein>
    <recommendedName>
        <fullName evidence="6">Pyrimidine-nucleoside phosphorylase</fullName>
        <ecNumber evidence="5">2.4.2.2</ecNumber>
    </recommendedName>
</protein>
<dbReference type="InterPro" id="IPR000053">
    <property type="entry name" value="Thymidine/pyrmidine_PPase"/>
</dbReference>
<dbReference type="Proteomes" id="UP000005435">
    <property type="component" value="Chromosome"/>
</dbReference>
<comment type="similarity">
    <text evidence="3">Belongs to the thymidine/pyrimidine-nucleoside phosphorylase family.</text>
</comment>
<dbReference type="NCBIfam" id="NF004490">
    <property type="entry name" value="PRK05820.1"/>
    <property type="match status" value="1"/>
</dbReference>
<evidence type="ECO:0000313" key="12">
    <source>
        <dbReference type="EMBL" id="AEV68118.1"/>
    </source>
</evidence>
<dbReference type="RefSeq" id="WP_014254731.1">
    <property type="nucleotide sequence ID" value="NC_016627.1"/>
</dbReference>